<name>A0ABW0LZC8_9BACL</name>
<dbReference type="Gene3D" id="3.40.50.1980">
    <property type="entry name" value="Nitrogenase molybdenum iron protein domain"/>
    <property type="match status" value="2"/>
</dbReference>
<dbReference type="PANTHER" id="PTHR42953">
    <property type="entry name" value="HIGH-AFFINITY ZINC UPTAKE SYSTEM PROTEIN ZNUA-RELATED"/>
    <property type="match status" value="1"/>
</dbReference>
<evidence type="ECO:0000256" key="3">
    <source>
        <dbReference type="ARBA" id="ARBA00022729"/>
    </source>
</evidence>
<dbReference type="PROSITE" id="PS51257">
    <property type="entry name" value="PROKAR_LIPOPROTEIN"/>
    <property type="match status" value="1"/>
</dbReference>
<keyword evidence="2 4" id="KW-0813">Transport</keyword>
<dbReference type="InterPro" id="IPR050492">
    <property type="entry name" value="Bact_metal-bind_prot9"/>
</dbReference>
<dbReference type="PRINTS" id="PR00691">
    <property type="entry name" value="ADHESINB"/>
</dbReference>
<evidence type="ECO:0000313" key="5">
    <source>
        <dbReference type="EMBL" id="MFC5471224.1"/>
    </source>
</evidence>
<proteinExistence type="inferred from homology"/>
<comment type="similarity">
    <text evidence="1 4">Belongs to the bacterial solute-binding protein 9 family.</text>
</comment>
<dbReference type="Pfam" id="PF01297">
    <property type="entry name" value="ZnuA"/>
    <property type="match status" value="1"/>
</dbReference>
<dbReference type="Proteomes" id="UP001596105">
    <property type="component" value="Unassembled WGS sequence"/>
</dbReference>
<organism evidence="5 6">
    <name type="scientific">Cohnella suwonensis</name>
    <dbReference type="NCBI Taxonomy" id="696072"/>
    <lineage>
        <taxon>Bacteria</taxon>
        <taxon>Bacillati</taxon>
        <taxon>Bacillota</taxon>
        <taxon>Bacilli</taxon>
        <taxon>Bacillales</taxon>
        <taxon>Paenibacillaceae</taxon>
        <taxon>Cohnella</taxon>
    </lineage>
</organism>
<dbReference type="PRINTS" id="PR00690">
    <property type="entry name" value="ADHESNFAMILY"/>
</dbReference>
<protein>
    <submittedName>
        <fullName evidence="5">Metal ABC transporter substrate-binding protein</fullName>
    </submittedName>
</protein>
<dbReference type="InterPro" id="IPR006128">
    <property type="entry name" value="Lipoprotein_PsaA-like"/>
</dbReference>
<keyword evidence="6" id="KW-1185">Reference proteome</keyword>
<dbReference type="InterPro" id="IPR006127">
    <property type="entry name" value="ZnuA-like"/>
</dbReference>
<comment type="caution">
    <text evidence="5">The sequence shown here is derived from an EMBL/GenBank/DDBJ whole genome shotgun (WGS) entry which is preliminary data.</text>
</comment>
<dbReference type="EMBL" id="JBHSMH010000090">
    <property type="protein sequence ID" value="MFC5471224.1"/>
    <property type="molecule type" value="Genomic_DNA"/>
</dbReference>
<keyword evidence="3" id="KW-0732">Signal</keyword>
<evidence type="ECO:0000256" key="4">
    <source>
        <dbReference type="RuleBase" id="RU003512"/>
    </source>
</evidence>
<evidence type="ECO:0000256" key="2">
    <source>
        <dbReference type="ARBA" id="ARBA00022448"/>
    </source>
</evidence>
<gene>
    <name evidence="5" type="ORF">ACFPPD_21275</name>
</gene>
<reference evidence="6" key="1">
    <citation type="journal article" date="2019" name="Int. J. Syst. Evol. Microbiol.">
        <title>The Global Catalogue of Microorganisms (GCM) 10K type strain sequencing project: providing services to taxonomists for standard genome sequencing and annotation.</title>
        <authorList>
            <consortium name="The Broad Institute Genomics Platform"/>
            <consortium name="The Broad Institute Genome Sequencing Center for Infectious Disease"/>
            <person name="Wu L."/>
            <person name="Ma J."/>
        </authorList>
    </citation>
    <scope>NUCLEOTIDE SEQUENCE [LARGE SCALE GENOMIC DNA]</scope>
    <source>
        <strain evidence="6">CCUG 57113</strain>
    </source>
</reference>
<evidence type="ECO:0000313" key="6">
    <source>
        <dbReference type="Proteomes" id="UP001596105"/>
    </source>
</evidence>
<accession>A0ABW0LZC8</accession>
<dbReference type="SUPFAM" id="SSF53807">
    <property type="entry name" value="Helical backbone' metal receptor"/>
    <property type="match status" value="1"/>
</dbReference>
<evidence type="ECO:0000256" key="1">
    <source>
        <dbReference type="ARBA" id="ARBA00011028"/>
    </source>
</evidence>
<dbReference type="PANTHER" id="PTHR42953:SF3">
    <property type="entry name" value="HIGH-AFFINITY ZINC UPTAKE SYSTEM PROTEIN ZNUA"/>
    <property type="match status" value="1"/>
</dbReference>
<dbReference type="RefSeq" id="WP_209746285.1">
    <property type="nucleotide sequence ID" value="NZ_JBHSMH010000090.1"/>
</dbReference>
<sequence>MKSLHVKSLFLTAGIALVLSGCGNNGESSKASSSDKLNVVTTFYPMYEFSKQIGGDHANVVALIPPGVEPHDWEPSAKDMATLKEANVFVYNGIVEGWAEDALSSASNDNRIVVEAIDGITLMEGLPEEEEEGEEHEHEEGGAILDPHVWLNPVLAQQEVSAIQAAFEKADPANKEEYRKNAEAYIAKLKDLDAAYRESLSGTKKKDFVTQHAAFGYLAKEYGLTQVPISGLSPEQEPSPDRMADIVSFANQHEVKTIFFETLVEPKVAQVVANEIGAKTDVLNPLEGLTDDDKKNGLDYIGIMKKNLTALTKALNE</sequence>
<dbReference type="InterPro" id="IPR006129">
    <property type="entry name" value="AdhesinB"/>
</dbReference>
<dbReference type="CDD" id="cd01017">
    <property type="entry name" value="AdcA"/>
    <property type="match status" value="1"/>
</dbReference>